<feature type="binding site" evidence="7">
    <location>
        <begin position="340"/>
        <end position="341"/>
    </location>
    <ligand>
        <name>substrate</name>
    </ligand>
</feature>
<dbReference type="Gene3D" id="2.70.98.60">
    <property type="entry name" value="alpha-galactosidase from lactobacil brevis"/>
    <property type="match status" value="1"/>
</dbReference>
<evidence type="ECO:0000256" key="1">
    <source>
        <dbReference type="ARBA" id="ARBA00001255"/>
    </source>
</evidence>
<proteinExistence type="inferred from homology"/>
<evidence type="ECO:0000256" key="2">
    <source>
        <dbReference type="ARBA" id="ARBA00012755"/>
    </source>
</evidence>
<dbReference type="EMBL" id="BOOQ01000019">
    <property type="protein sequence ID" value="GII46595.1"/>
    <property type="molecule type" value="Genomic_DNA"/>
</dbReference>
<dbReference type="Proteomes" id="UP000644610">
    <property type="component" value="Unassembled WGS sequence"/>
</dbReference>
<dbReference type="GO" id="GO:0016052">
    <property type="term" value="P:carbohydrate catabolic process"/>
    <property type="evidence" value="ECO:0007669"/>
    <property type="project" value="InterPro"/>
</dbReference>
<evidence type="ECO:0000256" key="4">
    <source>
        <dbReference type="ARBA" id="ARBA00023295"/>
    </source>
</evidence>
<dbReference type="PANTHER" id="PTHR43053">
    <property type="entry name" value="GLYCOSIDASE FAMILY 31"/>
    <property type="match status" value="1"/>
</dbReference>
<evidence type="ECO:0000256" key="3">
    <source>
        <dbReference type="ARBA" id="ARBA00022801"/>
    </source>
</evidence>
<dbReference type="GO" id="GO:0004557">
    <property type="term" value="F:alpha-galactosidase activity"/>
    <property type="evidence" value="ECO:0007669"/>
    <property type="project" value="UniProtKB-UniRule"/>
</dbReference>
<name>A0A8J3XMU9_9ACTN</name>
<gene>
    <name evidence="10" type="primary">galA_1</name>
    <name evidence="10" type="ORF">Psi02_30190</name>
</gene>
<dbReference type="AlphaFoldDB" id="A0A8J3XMU9"/>
<feature type="domain" description="Glycosyl hydrolase family 36 C-terminal" evidence="8">
    <location>
        <begin position="621"/>
        <end position="693"/>
    </location>
</feature>
<evidence type="ECO:0000313" key="11">
    <source>
        <dbReference type="Proteomes" id="UP000644610"/>
    </source>
</evidence>
<evidence type="ECO:0000259" key="9">
    <source>
        <dbReference type="Pfam" id="PF16875"/>
    </source>
</evidence>
<dbReference type="PIRSF" id="PIRSF005536">
    <property type="entry name" value="Agal"/>
    <property type="match status" value="1"/>
</dbReference>
<organism evidence="10 11">
    <name type="scientific">Planotetraspora silvatica</name>
    <dbReference type="NCBI Taxonomy" id="234614"/>
    <lineage>
        <taxon>Bacteria</taxon>
        <taxon>Bacillati</taxon>
        <taxon>Actinomycetota</taxon>
        <taxon>Actinomycetes</taxon>
        <taxon>Streptosporangiales</taxon>
        <taxon>Streptosporangiaceae</taxon>
        <taxon>Planotetraspora</taxon>
    </lineage>
</organism>
<dbReference type="PANTHER" id="PTHR43053:SF3">
    <property type="entry name" value="ALPHA-GALACTOSIDASE C-RELATED"/>
    <property type="match status" value="1"/>
</dbReference>
<feature type="domain" description="Glycosyl hydrolase family 36 N-terminal" evidence="9">
    <location>
        <begin position="32"/>
        <end position="261"/>
    </location>
</feature>
<feature type="active site" description="Nucleophile" evidence="6">
    <location>
        <position position="452"/>
    </location>
</feature>
<dbReference type="InterPro" id="IPR031705">
    <property type="entry name" value="Glyco_hydro_36_C"/>
</dbReference>
<feature type="binding site" evidence="7">
    <location>
        <position position="175"/>
    </location>
    <ligand>
        <name>substrate</name>
    </ligand>
</feature>
<dbReference type="FunFam" id="3.20.20.70:FF:000118">
    <property type="entry name" value="Alpha-galactosidase"/>
    <property type="match status" value="1"/>
</dbReference>
<dbReference type="InterPro" id="IPR050985">
    <property type="entry name" value="Alpha-glycosidase_related"/>
</dbReference>
<protein>
    <recommendedName>
        <fullName evidence="2 5">Alpha-galactosidase</fullName>
        <ecNumber evidence="2 5">3.2.1.22</ecNumber>
    </recommendedName>
</protein>
<reference evidence="10" key="1">
    <citation type="submission" date="2021-01" db="EMBL/GenBank/DDBJ databases">
        <title>Whole genome shotgun sequence of Planotetraspora silvatica NBRC 100141.</title>
        <authorList>
            <person name="Komaki H."/>
            <person name="Tamura T."/>
        </authorList>
    </citation>
    <scope>NUCLEOTIDE SEQUENCE</scope>
    <source>
        <strain evidence="10">NBRC 100141</strain>
    </source>
</reference>
<dbReference type="RefSeq" id="WP_203974525.1">
    <property type="nucleotide sequence ID" value="NZ_BAAAKY010000014.1"/>
</dbReference>
<comment type="caution">
    <text evidence="10">The sequence shown here is derived from an EMBL/GenBank/DDBJ whole genome shotgun (WGS) entry which is preliminary data.</text>
</comment>
<evidence type="ECO:0000256" key="7">
    <source>
        <dbReference type="PIRSR" id="PIRSR005536-2"/>
    </source>
</evidence>
<dbReference type="InterPro" id="IPR013780">
    <property type="entry name" value="Glyco_hydro_b"/>
</dbReference>
<evidence type="ECO:0000313" key="10">
    <source>
        <dbReference type="EMBL" id="GII46595.1"/>
    </source>
</evidence>
<evidence type="ECO:0000259" key="8">
    <source>
        <dbReference type="Pfam" id="PF16874"/>
    </source>
</evidence>
<evidence type="ECO:0000256" key="6">
    <source>
        <dbReference type="PIRSR" id="PIRSR005536-1"/>
    </source>
</evidence>
<dbReference type="InterPro" id="IPR013785">
    <property type="entry name" value="Aldolase_TIM"/>
</dbReference>
<dbReference type="SUPFAM" id="SSF51445">
    <property type="entry name" value="(Trans)glycosidases"/>
    <property type="match status" value="1"/>
</dbReference>
<dbReference type="Pfam" id="PF16874">
    <property type="entry name" value="Glyco_hydro_36C"/>
    <property type="match status" value="1"/>
</dbReference>
<feature type="binding site" evidence="7">
    <location>
        <begin position="450"/>
        <end position="454"/>
    </location>
    <ligand>
        <name>substrate</name>
    </ligand>
</feature>
<feature type="binding site" evidence="7">
    <location>
        <position position="498"/>
    </location>
    <ligand>
        <name>substrate</name>
    </ligand>
</feature>
<dbReference type="CDD" id="cd14791">
    <property type="entry name" value="GH36"/>
    <property type="match status" value="1"/>
</dbReference>
<evidence type="ECO:0000256" key="5">
    <source>
        <dbReference type="PIRNR" id="PIRNR005536"/>
    </source>
</evidence>
<dbReference type="PRINTS" id="PR00743">
    <property type="entry name" value="GLHYDRLASE36"/>
</dbReference>
<dbReference type="InterPro" id="IPR017853">
    <property type="entry name" value="GH"/>
</dbReference>
<dbReference type="InterPro" id="IPR038417">
    <property type="entry name" value="Alpga-gal_N_sf"/>
</dbReference>
<dbReference type="Pfam" id="PF02065">
    <property type="entry name" value="Melibiase"/>
    <property type="match status" value="1"/>
</dbReference>
<dbReference type="Gene3D" id="2.60.40.1180">
    <property type="entry name" value="Golgi alpha-mannosidase II"/>
    <property type="match status" value="1"/>
</dbReference>
<dbReference type="PROSITE" id="PS00512">
    <property type="entry name" value="ALPHA_GALACTOSIDASE"/>
    <property type="match status" value="1"/>
</dbReference>
<sequence length="706" mass="78218">MHSVLFHPDHRLWLLRGPTSAYAIRLAEDDGVRHVHWGAVLTLDQAVTLAERVSPAASSFEAVAGVDELAVEGGARFGPPSLLVRFADGTRGVQWRYDGHDIDGGHLRIHLRDRHYPLHVTLNYRVRGDSDVIERWTNVENRGDQAPVTVLRCDSAAWAAPHRTHYRMSHLVGGWNSEFQVRRTDVPVAETVLTSRRGMTSHHANPWLAVDDGTAGEDHGEVWSTALAWSGSWRITLHRDPVGRTTWTGGFGHEGLTWSLAPGEALETPVFAGLYTPDGFGAASRAWHGHVRGHVLSHPDETRPVLYNSWEATGFDVDEAGQMALAARAASLGVELFVMDDGWFGARSSERAGLGDWEPNPARFPSGLAPLAAEVRRLGMRFGIWVEPEMVNPDSDLYRAHPDWVLHMANRDRTEMRHQLVLNLARQDTAEWTHAWLDRLVAEHDVDFLKWDANRPFTEAGWPGNGDPERLWIDQTRAVYRIMDRLRADHPGLRIEACSGGGGRADLGILARTDQVWVSDNTDPVDRIGIQHGFSQLYPAQVMSAWVTDSPNPATARRTPLRFRFHVAMAGVPGIGGDLTTWTEEELKESAELVAAYKRVRPVVQHGTQHRLAGDGTLTGVEYVRDDDHVVLAWCPTRAFGHAPAPLRLAAVRPEAVYRDLDTGATYPGAVLLQSGLPLCLPRGDHASTLVRLRRVHQAGAGELIP</sequence>
<keyword evidence="3 5" id="KW-0378">Hydrolase</keyword>
<comment type="similarity">
    <text evidence="5">Belongs to the glycosyl hydrolase.</text>
</comment>
<dbReference type="InterPro" id="IPR000111">
    <property type="entry name" value="Glyco_hydro_27/36_CS"/>
</dbReference>
<keyword evidence="11" id="KW-1185">Reference proteome</keyword>
<accession>A0A8J3XMU9</accession>
<comment type="catalytic activity">
    <reaction evidence="1 5">
        <text>Hydrolysis of terminal, non-reducing alpha-D-galactose residues in alpha-D-galactosides, including galactose oligosaccharides, galactomannans and galactolipids.</text>
        <dbReference type="EC" id="3.2.1.22"/>
    </reaction>
</comment>
<dbReference type="Gene3D" id="3.20.20.70">
    <property type="entry name" value="Aldolase class I"/>
    <property type="match status" value="1"/>
</dbReference>
<feature type="binding site" evidence="7">
    <location>
        <position position="417"/>
    </location>
    <ligand>
        <name>substrate</name>
    </ligand>
</feature>
<feature type="active site" description="Proton donor" evidence="6">
    <location>
        <position position="520"/>
    </location>
</feature>
<dbReference type="Pfam" id="PF16875">
    <property type="entry name" value="Glyco_hydro_36N"/>
    <property type="match status" value="1"/>
</dbReference>
<dbReference type="InterPro" id="IPR002252">
    <property type="entry name" value="Glyco_hydro_36"/>
</dbReference>
<feature type="binding site" evidence="7">
    <location>
        <position position="520"/>
    </location>
    <ligand>
        <name>substrate</name>
    </ligand>
</feature>
<dbReference type="InterPro" id="IPR031704">
    <property type="entry name" value="Glyco_hydro_36_N"/>
</dbReference>
<keyword evidence="4 5" id="KW-0326">Glycosidase</keyword>
<dbReference type="EC" id="3.2.1.22" evidence="2 5"/>